<protein>
    <recommendedName>
        <fullName evidence="3">C-type lectin domain-containing protein</fullName>
    </recommendedName>
</protein>
<dbReference type="Proteomes" id="UP000677054">
    <property type="component" value="Unassembled WGS sequence"/>
</dbReference>
<evidence type="ECO:0008006" key="3">
    <source>
        <dbReference type="Google" id="ProtNLM"/>
    </source>
</evidence>
<name>A0A7R9FTV2_9CRUS</name>
<dbReference type="EMBL" id="LR910714">
    <property type="protein sequence ID" value="CAD7254638.1"/>
    <property type="molecule type" value="Genomic_DNA"/>
</dbReference>
<feature type="non-terminal residue" evidence="1">
    <location>
        <position position="78"/>
    </location>
</feature>
<gene>
    <name evidence="1" type="ORF">DSTB1V02_LOCUS14384</name>
</gene>
<evidence type="ECO:0000313" key="1">
    <source>
        <dbReference type="EMBL" id="CAD7254638.1"/>
    </source>
</evidence>
<dbReference type="AlphaFoldDB" id="A0A7R9FTV2"/>
<sequence>MRYNLVPGTRSYVKMTVRNILGYDTATACKNESSLLFSSTDEAVHNYTKQLWANRLSGNNFVIGGVSVANKDTWIFPD</sequence>
<dbReference type="EMBL" id="CAJPEV010011196">
    <property type="protein sequence ID" value="CAG0906187.1"/>
    <property type="molecule type" value="Genomic_DNA"/>
</dbReference>
<accession>A0A7R9FTV2</accession>
<keyword evidence="2" id="KW-1185">Reference proteome</keyword>
<proteinExistence type="predicted"/>
<reference evidence="1" key="1">
    <citation type="submission" date="2020-11" db="EMBL/GenBank/DDBJ databases">
        <authorList>
            <person name="Tran Van P."/>
        </authorList>
    </citation>
    <scope>NUCLEOTIDE SEQUENCE</scope>
</reference>
<organism evidence="1">
    <name type="scientific">Darwinula stevensoni</name>
    <dbReference type="NCBI Taxonomy" id="69355"/>
    <lineage>
        <taxon>Eukaryota</taxon>
        <taxon>Metazoa</taxon>
        <taxon>Ecdysozoa</taxon>
        <taxon>Arthropoda</taxon>
        <taxon>Crustacea</taxon>
        <taxon>Oligostraca</taxon>
        <taxon>Ostracoda</taxon>
        <taxon>Podocopa</taxon>
        <taxon>Podocopida</taxon>
        <taxon>Darwinulocopina</taxon>
        <taxon>Darwinuloidea</taxon>
        <taxon>Darwinulidae</taxon>
        <taxon>Darwinula</taxon>
    </lineage>
</organism>
<evidence type="ECO:0000313" key="2">
    <source>
        <dbReference type="Proteomes" id="UP000677054"/>
    </source>
</evidence>